<reference evidence="12" key="1">
    <citation type="submission" date="2025-08" db="UniProtKB">
        <authorList>
            <consortium name="RefSeq"/>
        </authorList>
    </citation>
    <scope>IDENTIFICATION</scope>
</reference>
<evidence type="ECO:0000313" key="11">
    <source>
        <dbReference type="Proteomes" id="UP000694888"/>
    </source>
</evidence>
<organism evidence="11 12">
    <name type="scientific">Aplysia californica</name>
    <name type="common">California sea hare</name>
    <dbReference type="NCBI Taxonomy" id="6500"/>
    <lineage>
        <taxon>Eukaryota</taxon>
        <taxon>Metazoa</taxon>
        <taxon>Spiralia</taxon>
        <taxon>Lophotrochozoa</taxon>
        <taxon>Mollusca</taxon>
        <taxon>Gastropoda</taxon>
        <taxon>Heterobranchia</taxon>
        <taxon>Euthyneura</taxon>
        <taxon>Tectipleura</taxon>
        <taxon>Aplysiida</taxon>
        <taxon>Aplysioidea</taxon>
        <taxon>Aplysiidae</taxon>
        <taxon>Aplysia</taxon>
    </lineage>
</organism>
<feature type="transmembrane region" description="Helical" evidence="9">
    <location>
        <begin position="27"/>
        <end position="47"/>
    </location>
</feature>
<comment type="function">
    <text evidence="9">Structural component of the gap junctions.</text>
</comment>
<keyword evidence="2 9" id="KW-0813">Transport</keyword>
<comment type="caution">
    <text evidence="9">Lacks conserved residue(s) required for the propagation of feature annotation.</text>
</comment>
<keyword evidence="6 9" id="KW-0406">Ion transport</keyword>
<name>A0ABM0K5V4_APLCA</name>
<dbReference type="PANTHER" id="PTHR11893:SF36">
    <property type="entry name" value="INNEXIN-5"/>
    <property type="match status" value="1"/>
</dbReference>
<dbReference type="InterPro" id="IPR000990">
    <property type="entry name" value="Innexin"/>
</dbReference>
<comment type="subcellular location">
    <subcellularLocation>
        <location evidence="1 9">Cell membrane</location>
        <topology evidence="1 9">Multi-pass membrane protein</topology>
    </subcellularLocation>
</comment>
<comment type="similarity">
    <text evidence="9">Belongs to the pannexin family.</text>
</comment>
<gene>
    <name evidence="12" type="primary">LOC101859517</name>
    <name evidence="9" type="synonym">inx</name>
</gene>
<evidence type="ECO:0000256" key="10">
    <source>
        <dbReference type="SAM" id="MobiDB-lite"/>
    </source>
</evidence>
<feature type="region of interest" description="Disordered" evidence="10">
    <location>
        <begin position="328"/>
        <end position="364"/>
    </location>
</feature>
<evidence type="ECO:0000256" key="6">
    <source>
        <dbReference type="ARBA" id="ARBA00023065"/>
    </source>
</evidence>
<keyword evidence="8 9" id="KW-0407">Ion channel</keyword>
<dbReference type="PRINTS" id="PR01262">
    <property type="entry name" value="INNEXIN"/>
</dbReference>
<feature type="transmembrane region" description="Helical" evidence="9">
    <location>
        <begin position="274"/>
        <end position="295"/>
    </location>
</feature>
<evidence type="ECO:0000256" key="9">
    <source>
        <dbReference type="RuleBase" id="RU010713"/>
    </source>
</evidence>
<dbReference type="PANTHER" id="PTHR11893">
    <property type="entry name" value="INNEXIN"/>
    <property type="match status" value="1"/>
</dbReference>
<keyword evidence="4 9" id="KW-0812">Transmembrane</keyword>
<keyword evidence="11" id="KW-1185">Reference proteome</keyword>
<evidence type="ECO:0000256" key="4">
    <source>
        <dbReference type="ARBA" id="ARBA00022692"/>
    </source>
</evidence>
<keyword evidence="7 9" id="KW-0472">Membrane</keyword>
<evidence type="ECO:0000256" key="7">
    <source>
        <dbReference type="ARBA" id="ARBA00023136"/>
    </source>
</evidence>
<dbReference type="GeneID" id="101859517"/>
<dbReference type="PROSITE" id="PS51013">
    <property type="entry name" value="PANNEXIN"/>
    <property type="match status" value="1"/>
</dbReference>
<feature type="region of interest" description="Disordered" evidence="10">
    <location>
        <begin position="379"/>
        <end position="405"/>
    </location>
</feature>
<evidence type="ECO:0000256" key="1">
    <source>
        <dbReference type="ARBA" id="ARBA00004651"/>
    </source>
</evidence>
<protein>
    <recommendedName>
        <fullName evidence="9">Innexin</fullName>
    </recommendedName>
</protein>
<keyword evidence="3" id="KW-1003">Cell membrane</keyword>
<evidence type="ECO:0000256" key="5">
    <source>
        <dbReference type="ARBA" id="ARBA00022989"/>
    </source>
</evidence>
<dbReference type="Proteomes" id="UP000694888">
    <property type="component" value="Unplaced"/>
</dbReference>
<evidence type="ECO:0000256" key="3">
    <source>
        <dbReference type="ARBA" id="ARBA00022475"/>
    </source>
</evidence>
<evidence type="ECO:0000256" key="2">
    <source>
        <dbReference type="ARBA" id="ARBA00022448"/>
    </source>
</evidence>
<dbReference type="RefSeq" id="XP_005109439.2">
    <property type="nucleotide sequence ID" value="XM_005109382.3"/>
</dbReference>
<keyword evidence="5 9" id="KW-1133">Transmembrane helix</keyword>
<evidence type="ECO:0000256" key="8">
    <source>
        <dbReference type="ARBA" id="ARBA00023303"/>
    </source>
</evidence>
<evidence type="ECO:0000313" key="12">
    <source>
        <dbReference type="RefSeq" id="XP_005109439.2"/>
    </source>
</evidence>
<feature type="transmembrane region" description="Helical" evidence="9">
    <location>
        <begin position="188"/>
        <end position="215"/>
    </location>
</feature>
<sequence>MSFSKVLTASAVVRVSDEDLCSQLNHVWTVSLLATLGFLITLVQYVGDPIQCWCPAQMPDAHCNYTKALCWVKENYYVNKDEYIQFKEEDRAENQIAYYPWVPWILFSMAFALKLPHVMWTSFLPSSGLNLGKLVDLADSHENIDNLAKIIRIWLVRTHRVQKNVLSRVKKILGSVGLFWMGKNSRTYLTGLTIGVKWAYLLVTIGLFFSLNLFIQEEFISYGFEVLDGFLRGIPRESVTFPKNTICDFKIRQLANIHTYSIQCVLPINMYNEYIFIFLWFWLVLLCVVNTYSLIKWNFYLLSPGQRREFVKGYAAIVFRLLQEAQKPPDVDTNGNSLSSAPANDATPILNGASPSGDNNGVPRERRRLRFDSIVSVTSSGGTDVRAAPPSQIEEDPKEARRRQDERQIDRITNRMIKHFGHDGVVVFRTLESGVGVIIANQIFQELYLQITHAMHYL</sequence>
<feature type="compositionally biased region" description="Polar residues" evidence="10">
    <location>
        <begin position="333"/>
        <end position="342"/>
    </location>
</feature>
<dbReference type="Pfam" id="PF00876">
    <property type="entry name" value="Innexin"/>
    <property type="match status" value="1"/>
</dbReference>
<accession>A0ABM0K5V4</accession>
<proteinExistence type="inferred from homology"/>